<evidence type="ECO:0000313" key="2">
    <source>
        <dbReference type="Proteomes" id="UP001580391"/>
    </source>
</evidence>
<keyword evidence="2" id="KW-1185">Reference proteome</keyword>
<dbReference type="Proteomes" id="UP001580391">
    <property type="component" value="Unassembled WGS sequence"/>
</dbReference>
<dbReference type="EMBL" id="JBHILJ010000001">
    <property type="protein sequence ID" value="MFB5735411.1"/>
    <property type="molecule type" value="Genomic_DNA"/>
</dbReference>
<comment type="caution">
    <text evidence="1">The sequence shown here is derived from an EMBL/GenBank/DDBJ whole genome shotgun (WGS) entry which is preliminary data.</text>
</comment>
<proteinExistence type="predicted"/>
<accession>A0ABV5BJC2</accession>
<gene>
    <name evidence="1" type="ORF">ACE5IX_02770</name>
</gene>
<reference evidence="1 2" key="1">
    <citation type="submission" date="2024-09" db="EMBL/GenBank/DDBJ databases">
        <title>Taxonomic and Genotyping Characterization of Leptospira Strains isolated from Multiple Sources in Colombia highlights the importance of intermediate species.</title>
        <authorList>
            <person name="Torres Higuera L."/>
            <person name="Rojas Tapias D."/>
            <person name="Jimenez Velasquez S."/>
            <person name="Renjifo Ibanez C."/>
        </authorList>
    </citation>
    <scope>NUCLEOTIDE SEQUENCE [LARGE SCALE GENOMIC DNA]</scope>
    <source>
        <strain evidence="1 2">Lep080</strain>
    </source>
</reference>
<organism evidence="1 2">
    <name type="scientific">Leptospira wolffii</name>
    <dbReference type="NCBI Taxonomy" id="409998"/>
    <lineage>
        <taxon>Bacteria</taxon>
        <taxon>Pseudomonadati</taxon>
        <taxon>Spirochaetota</taxon>
        <taxon>Spirochaetia</taxon>
        <taxon>Leptospirales</taxon>
        <taxon>Leptospiraceae</taxon>
        <taxon>Leptospira</taxon>
    </lineage>
</organism>
<dbReference type="RefSeq" id="WP_040509124.1">
    <property type="nucleotide sequence ID" value="NZ_JBHILI010000001.1"/>
</dbReference>
<protein>
    <submittedName>
        <fullName evidence="1">Uncharacterized protein</fullName>
    </submittedName>
</protein>
<name>A0ABV5BJC2_9LEPT</name>
<sequence length="117" mass="13608">MGLSESAENMPKIRTRFRGTVNSILQHRNPERSRILINDIRLLVSGRKILYAQEFYYSSRFRRLKLKQGDRVEFDARIRPDRLGVSSGKIRLNYPTKIYKYGVEGSGLFPEIGTEDV</sequence>
<evidence type="ECO:0000313" key="1">
    <source>
        <dbReference type="EMBL" id="MFB5735411.1"/>
    </source>
</evidence>